<dbReference type="PROSITE" id="PS00893">
    <property type="entry name" value="NUDIX_BOX"/>
    <property type="match status" value="1"/>
</dbReference>
<evidence type="ECO:0000256" key="3">
    <source>
        <dbReference type="ARBA" id="ARBA00022801"/>
    </source>
</evidence>
<comment type="similarity">
    <text evidence="2 5">Belongs to the Nudix hydrolase family.</text>
</comment>
<keyword evidence="4" id="KW-0460">Magnesium</keyword>
<dbReference type="AlphaFoldDB" id="A0A8J7GGD3"/>
<keyword evidence="8" id="KW-1185">Reference proteome</keyword>
<comment type="cofactor">
    <cofactor evidence="1">
        <name>Mg(2+)</name>
        <dbReference type="ChEBI" id="CHEBI:18420"/>
    </cofactor>
</comment>
<dbReference type="InterPro" id="IPR020476">
    <property type="entry name" value="Nudix_hydrolase"/>
</dbReference>
<proteinExistence type="inferred from homology"/>
<evidence type="ECO:0000256" key="5">
    <source>
        <dbReference type="RuleBase" id="RU003476"/>
    </source>
</evidence>
<comment type="caution">
    <text evidence="7">The sequence shown here is derived from an EMBL/GenBank/DDBJ whole genome shotgun (WGS) entry which is preliminary data.</text>
</comment>
<sequence length="163" mass="17922">MVDYARRTARVLLLDAADRLLLVRSEFTPDDPRGHGWFTPGGGIDEGEDVLAAAVRELHEEVGLRAAPGELRHVASASGRADLGWANGLFRDDFFLHRVDSHEVDTSGLTAFERTHHSGFRWWTVAELAATDEAVFPGGLADLLPDLIAGRLPDPPVDLTWHH</sequence>
<dbReference type="InterPro" id="IPR000086">
    <property type="entry name" value="NUDIX_hydrolase_dom"/>
</dbReference>
<dbReference type="Gene3D" id="3.90.79.10">
    <property type="entry name" value="Nucleoside Triphosphate Pyrophosphohydrolase"/>
    <property type="match status" value="1"/>
</dbReference>
<evidence type="ECO:0000313" key="8">
    <source>
        <dbReference type="Proteomes" id="UP000622552"/>
    </source>
</evidence>
<dbReference type="Pfam" id="PF00293">
    <property type="entry name" value="NUDIX"/>
    <property type="match status" value="1"/>
</dbReference>
<dbReference type="RefSeq" id="WP_197004286.1">
    <property type="nucleotide sequence ID" value="NZ_BONS01000020.1"/>
</dbReference>
<accession>A0A8J7GGD3</accession>
<evidence type="ECO:0000256" key="2">
    <source>
        <dbReference type="ARBA" id="ARBA00005582"/>
    </source>
</evidence>
<dbReference type="PRINTS" id="PR00502">
    <property type="entry name" value="NUDIXFAMILY"/>
</dbReference>
<evidence type="ECO:0000256" key="1">
    <source>
        <dbReference type="ARBA" id="ARBA00001946"/>
    </source>
</evidence>
<feature type="domain" description="Nudix hydrolase" evidence="6">
    <location>
        <begin position="4"/>
        <end position="146"/>
    </location>
</feature>
<protein>
    <submittedName>
        <fullName evidence="7">8-oxo-dGTP pyrophosphatase MutT (NUDIX family)</fullName>
    </submittedName>
</protein>
<organism evidence="7 8">
    <name type="scientific">Longispora fulva</name>
    <dbReference type="NCBI Taxonomy" id="619741"/>
    <lineage>
        <taxon>Bacteria</taxon>
        <taxon>Bacillati</taxon>
        <taxon>Actinomycetota</taxon>
        <taxon>Actinomycetes</taxon>
        <taxon>Micromonosporales</taxon>
        <taxon>Micromonosporaceae</taxon>
        <taxon>Longispora</taxon>
    </lineage>
</organism>
<dbReference type="CDD" id="cd04685">
    <property type="entry name" value="NUDIX_Hydrolase"/>
    <property type="match status" value="1"/>
</dbReference>
<dbReference type="GO" id="GO:0016787">
    <property type="term" value="F:hydrolase activity"/>
    <property type="evidence" value="ECO:0007669"/>
    <property type="project" value="UniProtKB-KW"/>
</dbReference>
<evidence type="ECO:0000256" key="4">
    <source>
        <dbReference type="ARBA" id="ARBA00022842"/>
    </source>
</evidence>
<dbReference type="PROSITE" id="PS51462">
    <property type="entry name" value="NUDIX"/>
    <property type="match status" value="1"/>
</dbReference>
<dbReference type="Proteomes" id="UP000622552">
    <property type="component" value="Unassembled WGS sequence"/>
</dbReference>
<name>A0A8J7GGD3_9ACTN</name>
<dbReference type="InterPro" id="IPR020084">
    <property type="entry name" value="NUDIX_hydrolase_CS"/>
</dbReference>
<reference evidence="7" key="1">
    <citation type="submission" date="2020-11" db="EMBL/GenBank/DDBJ databases">
        <title>Sequencing the genomes of 1000 actinobacteria strains.</title>
        <authorList>
            <person name="Klenk H.-P."/>
        </authorList>
    </citation>
    <scope>NUCLEOTIDE SEQUENCE</scope>
    <source>
        <strain evidence="7">DSM 45356</strain>
    </source>
</reference>
<evidence type="ECO:0000313" key="7">
    <source>
        <dbReference type="EMBL" id="MBG6137411.1"/>
    </source>
</evidence>
<dbReference type="PANTHER" id="PTHR43046">
    <property type="entry name" value="GDP-MANNOSE MANNOSYL HYDROLASE"/>
    <property type="match status" value="1"/>
</dbReference>
<dbReference type="EMBL" id="JADOUF010000001">
    <property type="protein sequence ID" value="MBG6137411.1"/>
    <property type="molecule type" value="Genomic_DNA"/>
</dbReference>
<dbReference type="PANTHER" id="PTHR43046:SF12">
    <property type="entry name" value="GDP-MANNOSE MANNOSYL HYDROLASE"/>
    <property type="match status" value="1"/>
</dbReference>
<dbReference type="InterPro" id="IPR015797">
    <property type="entry name" value="NUDIX_hydrolase-like_dom_sf"/>
</dbReference>
<dbReference type="SUPFAM" id="SSF55811">
    <property type="entry name" value="Nudix"/>
    <property type="match status" value="1"/>
</dbReference>
<evidence type="ECO:0000259" key="6">
    <source>
        <dbReference type="PROSITE" id="PS51462"/>
    </source>
</evidence>
<keyword evidence="3 5" id="KW-0378">Hydrolase</keyword>
<gene>
    <name evidence="7" type="ORF">IW245_003605</name>
</gene>